<feature type="compositionally biased region" description="Low complexity" evidence="1">
    <location>
        <begin position="109"/>
        <end position="125"/>
    </location>
</feature>
<evidence type="ECO:0000313" key="3">
    <source>
        <dbReference type="Proteomes" id="UP000314987"/>
    </source>
</evidence>
<evidence type="ECO:0000313" key="2">
    <source>
        <dbReference type="Ensembl" id="ENSVURP00010028120.1"/>
    </source>
</evidence>
<feature type="compositionally biased region" description="Polar residues" evidence="1">
    <location>
        <begin position="66"/>
        <end position="78"/>
    </location>
</feature>
<evidence type="ECO:0008006" key="4">
    <source>
        <dbReference type="Google" id="ProtNLM"/>
    </source>
</evidence>
<sequence length="295" mass="32614">MARPSTCPVAQAKGGLGKGLGGDVGVFCSSSPSLPLPPKLEEVKSSERSLRARLKYLSSELAQYKQGRQTLSLVQSPQPRKDRRRTASQERNPSWGRRPARSSSQDSNRGGAPSRPSSSPAGVRAPRFDPTAFVKAKERKQRELKMKNQQRNRIGSGEGSGSWGRSRVRGSCAVSREERAPRGRTRSSSVESFRSRHSSLSSASEFEDFTNPTSRGCRRQPRVRKPLSPSSWNGSGEMPVLDSGRRRRQASSTPTPRGQTFGKENTFEEPPADLSEIDARLQALQEYMNRLDTRT</sequence>
<dbReference type="GeneTree" id="ENSGT00940000171396"/>
<dbReference type="Proteomes" id="UP000314987">
    <property type="component" value="Unassembled WGS sequence"/>
</dbReference>
<reference evidence="3" key="1">
    <citation type="submission" date="2018-12" db="EMBL/GenBank/DDBJ databases">
        <authorList>
            <person name="Yazar S."/>
        </authorList>
    </citation>
    <scope>NUCLEOTIDE SEQUENCE [LARGE SCALE GENOMIC DNA]</scope>
</reference>
<dbReference type="STRING" id="29139.ENSVURP00010028120"/>
<feature type="compositionally biased region" description="Low complexity" evidence="1">
    <location>
        <begin position="186"/>
        <end position="204"/>
    </location>
</feature>
<organism evidence="2 3">
    <name type="scientific">Vombatus ursinus</name>
    <name type="common">Common wombat</name>
    <dbReference type="NCBI Taxonomy" id="29139"/>
    <lineage>
        <taxon>Eukaryota</taxon>
        <taxon>Metazoa</taxon>
        <taxon>Chordata</taxon>
        <taxon>Craniata</taxon>
        <taxon>Vertebrata</taxon>
        <taxon>Euteleostomi</taxon>
        <taxon>Mammalia</taxon>
        <taxon>Metatheria</taxon>
        <taxon>Diprotodontia</taxon>
        <taxon>Vombatidae</taxon>
        <taxon>Vombatus</taxon>
    </lineage>
</organism>
<dbReference type="AlphaFoldDB" id="A0A4X2M3L2"/>
<proteinExistence type="predicted"/>
<dbReference type="Ensembl" id="ENSVURT00010032051.1">
    <property type="protein sequence ID" value="ENSVURP00010028120.1"/>
    <property type="gene ID" value="ENSVURG00010021533.1"/>
</dbReference>
<evidence type="ECO:0000256" key="1">
    <source>
        <dbReference type="SAM" id="MobiDB-lite"/>
    </source>
</evidence>
<accession>A0A4X2M3L2</accession>
<keyword evidence="3" id="KW-1185">Reference proteome</keyword>
<reference evidence="2" key="2">
    <citation type="submission" date="2025-08" db="UniProtKB">
        <authorList>
            <consortium name="Ensembl"/>
        </authorList>
    </citation>
    <scope>IDENTIFICATION</scope>
</reference>
<feature type="region of interest" description="Disordered" evidence="1">
    <location>
        <begin position="65"/>
        <end position="275"/>
    </location>
</feature>
<feature type="compositionally biased region" description="Basic residues" evidence="1">
    <location>
        <begin position="216"/>
        <end position="225"/>
    </location>
</feature>
<feature type="region of interest" description="Disordered" evidence="1">
    <location>
        <begin position="1"/>
        <end position="22"/>
    </location>
</feature>
<protein>
    <recommendedName>
        <fullName evidence="4">Coiled-coil domain containing 61</fullName>
    </recommendedName>
</protein>
<dbReference type="OMA" id="XKSTALE"/>
<name>A0A4X2M3L2_VOMUR</name>
<reference evidence="2" key="3">
    <citation type="submission" date="2025-09" db="UniProtKB">
        <authorList>
            <consortium name="Ensembl"/>
        </authorList>
    </citation>
    <scope>IDENTIFICATION</scope>
</reference>